<evidence type="ECO:0000259" key="4">
    <source>
        <dbReference type="Pfam" id="PF19300"/>
    </source>
</evidence>
<dbReference type="PANTHER" id="PTHR43163">
    <property type="entry name" value="DIPEPTIDE TRANSPORT SYSTEM PERMEASE PROTEIN DPPB-RELATED"/>
    <property type="match status" value="1"/>
</dbReference>
<sequence>MYDPLVLLFLVSQIGFMALNRARGGPLSQYALTPGMTTEAQDRIAEQMGLNRPLPIQYADWLCNLVQSDWGKSYRDGRPVLEIIACHLPTTLQLMGTSTLILFVLGTWIGIARAVKQGLAFGNIATVADMLAQPHRPALFPQPTGRGGAVPDLWPDLRLHGGAMDAAL</sequence>
<keyword evidence="3" id="KW-0472">Membrane</keyword>
<dbReference type="EMBL" id="FXTK01000015">
    <property type="protein sequence ID" value="SMO87455.1"/>
    <property type="molecule type" value="Genomic_DNA"/>
</dbReference>
<evidence type="ECO:0000313" key="5">
    <source>
        <dbReference type="EMBL" id="SMO87455.1"/>
    </source>
</evidence>
<reference evidence="5 6" key="1">
    <citation type="submission" date="2017-05" db="EMBL/GenBank/DDBJ databases">
        <authorList>
            <person name="Varghese N."/>
            <person name="Submissions S."/>
        </authorList>
    </citation>
    <scope>NUCLEOTIDE SEQUENCE [LARGE SCALE GENOMIC DNA]</scope>
    <source>
        <strain evidence="5 6">DSM 100094</strain>
    </source>
</reference>
<evidence type="ECO:0000256" key="1">
    <source>
        <dbReference type="ARBA" id="ARBA00004651"/>
    </source>
</evidence>
<keyword evidence="2" id="KW-0813">Transport</keyword>
<evidence type="ECO:0000256" key="3">
    <source>
        <dbReference type="ARBA" id="ARBA00022475"/>
    </source>
</evidence>
<dbReference type="GO" id="GO:0005886">
    <property type="term" value="C:plasma membrane"/>
    <property type="evidence" value="ECO:0007669"/>
    <property type="project" value="UniProtKB-SubCell"/>
</dbReference>
<dbReference type="AlphaFoldDB" id="A0A521EU81"/>
<organism evidence="5 6">
    <name type="scientific">Paracoccus laeviglucosivorans</name>
    <dbReference type="NCBI Taxonomy" id="1197861"/>
    <lineage>
        <taxon>Bacteria</taxon>
        <taxon>Pseudomonadati</taxon>
        <taxon>Pseudomonadota</taxon>
        <taxon>Alphaproteobacteria</taxon>
        <taxon>Rhodobacterales</taxon>
        <taxon>Paracoccaceae</taxon>
        <taxon>Paracoccus</taxon>
    </lineage>
</organism>
<accession>A0A521EU81</accession>
<comment type="subcellular location">
    <subcellularLocation>
        <location evidence="1">Cell membrane</location>
        <topology evidence="1">Multi-pass membrane protein</topology>
    </subcellularLocation>
</comment>
<evidence type="ECO:0000313" key="6">
    <source>
        <dbReference type="Proteomes" id="UP000319014"/>
    </source>
</evidence>
<proteinExistence type="predicted"/>
<protein>
    <recommendedName>
        <fullName evidence="4">ABC transporter type 1 GsiC-like N-terminal domain-containing protein</fullName>
    </recommendedName>
</protein>
<gene>
    <name evidence="5" type="ORF">SAMN06265221_11591</name>
</gene>
<dbReference type="RefSeq" id="WP_246098760.1">
    <property type="nucleotide sequence ID" value="NZ_FXTK01000015.1"/>
</dbReference>
<feature type="domain" description="ABC transporter type 1 GsiC-like N-terminal" evidence="4">
    <location>
        <begin position="5"/>
        <end position="94"/>
    </location>
</feature>
<dbReference type="PANTHER" id="PTHR43163:SF6">
    <property type="entry name" value="DIPEPTIDE TRANSPORT SYSTEM PERMEASE PROTEIN DPPB-RELATED"/>
    <property type="match status" value="1"/>
</dbReference>
<keyword evidence="3" id="KW-1003">Cell membrane</keyword>
<dbReference type="Proteomes" id="UP000319014">
    <property type="component" value="Unassembled WGS sequence"/>
</dbReference>
<dbReference type="Pfam" id="PF19300">
    <property type="entry name" value="BPD_transp_1_N"/>
    <property type="match status" value="1"/>
</dbReference>
<name>A0A521EU81_9RHOB</name>
<dbReference type="InterPro" id="IPR045621">
    <property type="entry name" value="BPD_transp_1_N"/>
</dbReference>
<evidence type="ECO:0000256" key="2">
    <source>
        <dbReference type="ARBA" id="ARBA00022448"/>
    </source>
</evidence>
<keyword evidence="6" id="KW-1185">Reference proteome</keyword>